<evidence type="ECO:0000256" key="5">
    <source>
        <dbReference type="ARBA" id="ARBA00022692"/>
    </source>
</evidence>
<gene>
    <name evidence="10" type="ORF">E0F26_10225</name>
</gene>
<feature type="transmembrane region" description="Helical" evidence="8">
    <location>
        <begin position="314"/>
        <end position="334"/>
    </location>
</feature>
<name>A0ABY6Q9L9_9GAMM</name>
<evidence type="ECO:0000256" key="6">
    <source>
        <dbReference type="ARBA" id="ARBA00022989"/>
    </source>
</evidence>
<feature type="transmembrane region" description="Helical" evidence="8">
    <location>
        <begin position="12"/>
        <end position="33"/>
    </location>
</feature>
<evidence type="ECO:0000256" key="7">
    <source>
        <dbReference type="ARBA" id="ARBA00023136"/>
    </source>
</evidence>
<dbReference type="PANTHER" id="PTHR23502:SF132">
    <property type="entry name" value="POLYAMINE TRANSPORTER 2-RELATED"/>
    <property type="match status" value="1"/>
</dbReference>
<evidence type="ECO:0000256" key="2">
    <source>
        <dbReference type="ARBA" id="ARBA00006236"/>
    </source>
</evidence>
<keyword evidence="7 8" id="KW-0472">Membrane</keyword>
<keyword evidence="6 8" id="KW-1133">Transmembrane helix</keyword>
<keyword evidence="5 8" id="KW-0812">Transmembrane</keyword>
<comment type="similarity">
    <text evidence="2 8">Belongs to the major facilitator superfamily. Bcr/CmlA family.</text>
</comment>
<dbReference type="InterPro" id="IPR020846">
    <property type="entry name" value="MFS_dom"/>
</dbReference>
<keyword evidence="11" id="KW-1185">Reference proteome</keyword>
<feature type="transmembrane region" description="Helical" evidence="8">
    <location>
        <begin position="53"/>
        <end position="69"/>
    </location>
</feature>
<feature type="transmembrane region" description="Helical" evidence="8">
    <location>
        <begin position="221"/>
        <end position="244"/>
    </location>
</feature>
<feature type="transmembrane region" description="Helical" evidence="8">
    <location>
        <begin position="106"/>
        <end position="127"/>
    </location>
</feature>
<dbReference type="EMBL" id="CP036501">
    <property type="protein sequence ID" value="UZP75088.1"/>
    <property type="molecule type" value="Genomic_DNA"/>
</dbReference>
<dbReference type="CDD" id="cd17320">
    <property type="entry name" value="MFS_MdfA_MDR_like"/>
    <property type="match status" value="1"/>
</dbReference>
<sequence>MSKPKRGLDQRELLILATITGLLALIPVSTDLYLPAITAMSSALVATVSEGQLTLSLFMIGVALGQLFFGPLSDSFGRVPVVRAGCFVFIAFSLLNSLAWSIESMWVGRIFQGAAAASGAVIARAMIRDLYEGDRAAQIMALTSASMACIPLFAPTIGALIAVELGWRFTFVAQAIFATAVLLGLATFQETAKISNSDTRQKLKLKDVFNSFKDCLSNPSFIGYQLSGTFSFCGVFVYISTVAFFLRDVFAVSTEYFGVVFAMTAAGFIIGSLSSSRLVLKWGQDRTLRRGAFTCATSTTLALTSLTLSGSEPLLLAVISTLFFFGVGLIAPNASMGAVSLYPHKAGAASAVYGSIHSVASAAVGALAGATYSGRMLEPIAIMFCCSLGALIGIFVLGRYEQKPV</sequence>
<evidence type="ECO:0000313" key="11">
    <source>
        <dbReference type="Proteomes" id="UP001317963"/>
    </source>
</evidence>
<organism evidence="10 11">
    <name type="scientific">Candidatus Paraluminiphilus aquimaris</name>
    <dbReference type="NCBI Taxonomy" id="2518994"/>
    <lineage>
        <taxon>Bacteria</taxon>
        <taxon>Pseudomonadati</taxon>
        <taxon>Pseudomonadota</taxon>
        <taxon>Gammaproteobacteria</taxon>
        <taxon>Cellvibrionales</taxon>
        <taxon>Halieaceae</taxon>
        <taxon>Candidatus Paraluminiphilus</taxon>
    </lineage>
</organism>
<dbReference type="RefSeq" id="WP_279241560.1">
    <property type="nucleotide sequence ID" value="NZ_CP036501.1"/>
</dbReference>
<evidence type="ECO:0000259" key="9">
    <source>
        <dbReference type="PROSITE" id="PS50850"/>
    </source>
</evidence>
<evidence type="ECO:0000256" key="4">
    <source>
        <dbReference type="ARBA" id="ARBA00022475"/>
    </source>
</evidence>
<evidence type="ECO:0000256" key="8">
    <source>
        <dbReference type="RuleBase" id="RU365088"/>
    </source>
</evidence>
<feature type="transmembrane region" description="Helical" evidence="8">
    <location>
        <begin position="256"/>
        <end position="279"/>
    </location>
</feature>
<dbReference type="Pfam" id="PF07690">
    <property type="entry name" value="MFS_1"/>
    <property type="match status" value="1"/>
</dbReference>
<dbReference type="PROSITE" id="PS50850">
    <property type="entry name" value="MFS"/>
    <property type="match status" value="1"/>
</dbReference>
<dbReference type="InterPro" id="IPR011701">
    <property type="entry name" value="MFS"/>
</dbReference>
<comment type="subcellular location">
    <subcellularLocation>
        <location evidence="8">Cell inner membrane</location>
        <topology evidence="8">Multi-pass membrane protein</topology>
    </subcellularLocation>
    <subcellularLocation>
        <location evidence="1">Cell membrane</location>
        <topology evidence="1">Multi-pass membrane protein</topology>
    </subcellularLocation>
</comment>
<reference evidence="10 11" key="1">
    <citation type="submission" date="2019-02" db="EMBL/GenBank/DDBJ databases">
        <title>Halieaceae_genomes.</title>
        <authorList>
            <person name="Li S.-H."/>
        </authorList>
    </citation>
    <scope>NUCLEOTIDE SEQUENCE [LARGE SCALE GENOMIC DNA]</scope>
    <source>
        <strain evidence="10 11">JH123</strain>
    </source>
</reference>
<protein>
    <recommendedName>
        <fullName evidence="8">Bcr/CflA family efflux transporter</fullName>
    </recommendedName>
</protein>
<keyword evidence="4" id="KW-1003">Cell membrane</keyword>
<dbReference type="InterPro" id="IPR004812">
    <property type="entry name" value="Efflux_drug-R_Bcr/CmlA"/>
</dbReference>
<dbReference type="SUPFAM" id="SSF103473">
    <property type="entry name" value="MFS general substrate transporter"/>
    <property type="match status" value="1"/>
</dbReference>
<feature type="transmembrane region" description="Helical" evidence="8">
    <location>
        <begin position="81"/>
        <end position="100"/>
    </location>
</feature>
<accession>A0ABY6Q9L9</accession>
<dbReference type="InterPro" id="IPR036259">
    <property type="entry name" value="MFS_trans_sf"/>
</dbReference>
<dbReference type="NCBIfam" id="TIGR00710">
    <property type="entry name" value="efflux_Bcr_CflA"/>
    <property type="match status" value="1"/>
</dbReference>
<evidence type="ECO:0000256" key="1">
    <source>
        <dbReference type="ARBA" id="ARBA00004651"/>
    </source>
</evidence>
<keyword evidence="8" id="KW-0997">Cell inner membrane</keyword>
<comment type="caution">
    <text evidence="8">Lacks conserved residue(s) required for the propagation of feature annotation.</text>
</comment>
<proteinExistence type="inferred from homology"/>
<evidence type="ECO:0000256" key="3">
    <source>
        <dbReference type="ARBA" id="ARBA00022448"/>
    </source>
</evidence>
<feature type="transmembrane region" description="Helical" evidence="8">
    <location>
        <begin position="169"/>
        <end position="188"/>
    </location>
</feature>
<feature type="transmembrane region" description="Helical" evidence="8">
    <location>
        <begin position="139"/>
        <end position="163"/>
    </location>
</feature>
<keyword evidence="3 8" id="KW-0813">Transport</keyword>
<dbReference type="Gene3D" id="1.20.1720.10">
    <property type="entry name" value="Multidrug resistance protein D"/>
    <property type="match status" value="1"/>
</dbReference>
<dbReference type="Proteomes" id="UP001317963">
    <property type="component" value="Chromosome"/>
</dbReference>
<feature type="transmembrane region" description="Helical" evidence="8">
    <location>
        <begin position="380"/>
        <end position="400"/>
    </location>
</feature>
<evidence type="ECO:0000313" key="10">
    <source>
        <dbReference type="EMBL" id="UZP75088.1"/>
    </source>
</evidence>
<dbReference type="PANTHER" id="PTHR23502">
    <property type="entry name" value="MAJOR FACILITATOR SUPERFAMILY"/>
    <property type="match status" value="1"/>
</dbReference>
<feature type="transmembrane region" description="Helical" evidence="8">
    <location>
        <begin position="346"/>
        <end position="368"/>
    </location>
</feature>
<feature type="domain" description="Major facilitator superfamily (MFS) profile" evidence="9">
    <location>
        <begin position="13"/>
        <end position="401"/>
    </location>
</feature>